<dbReference type="GO" id="GO:0006012">
    <property type="term" value="P:galactose metabolic process"/>
    <property type="evidence" value="ECO:0007669"/>
    <property type="project" value="InterPro"/>
</dbReference>
<dbReference type="AlphaFoldDB" id="A0AAE3IHB7"/>
<keyword evidence="7 8" id="KW-0413">Isomerase</keyword>
<proteinExistence type="inferred from homology"/>
<evidence type="ECO:0000256" key="7">
    <source>
        <dbReference type="ARBA" id="ARBA00023235"/>
    </source>
</evidence>
<sequence>MAKILVTGGAGFIGSHTCVELLEAGYEVVIVDNFSNSKPEALNRIKKITGKDFAFYEADLLDLAALEKIFEENKIDAVIHFAGLKAVGESVQKPVEYYHNNITGTLMLIKAMRKYGCKKIVFSSSATVYGPVNKAPYTEDMPTSATNPYGYTKVMIEQILRDVYVSDNDWSVSLLRYFNPIGAHKSGLIGEDPNGIPNNLLPYICQVAVGKLEKLGVFGDDYDTPDGTGVRDYIHVVDLAKGHLCAVKYVMENKGVEAVNLGTGKGSSVYDVLHSFEKACGKKLPYVVKPRRAGDLATCYADTAKAKKVFGWEAQYGLDEMTADSWNFIKNNPNGL</sequence>
<dbReference type="PANTHER" id="PTHR43725">
    <property type="entry name" value="UDP-GLUCOSE 4-EPIMERASE"/>
    <property type="match status" value="1"/>
</dbReference>
<dbReference type="Proteomes" id="UP001208131">
    <property type="component" value="Unassembled WGS sequence"/>
</dbReference>
<dbReference type="GO" id="GO:0005829">
    <property type="term" value="C:cytosol"/>
    <property type="evidence" value="ECO:0007669"/>
    <property type="project" value="TreeGrafter"/>
</dbReference>
<dbReference type="NCBIfam" id="TIGR01179">
    <property type="entry name" value="galE"/>
    <property type="match status" value="1"/>
</dbReference>
<comment type="cofactor">
    <cofactor evidence="2 8">
        <name>NAD(+)</name>
        <dbReference type="ChEBI" id="CHEBI:57540"/>
    </cofactor>
</comment>
<evidence type="ECO:0000256" key="2">
    <source>
        <dbReference type="ARBA" id="ARBA00001911"/>
    </source>
</evidence>
<comment type="similarity">
    <text evidence="3 8">Belongs to the NAD(P)-dependent epimerase/dehydratase family.</text>
</comment>
<feature type="domain" description="NAD(P)-binding" evidence="9">
    <location>
        <begin position="5"/>
        <end position="323"/>
    </location>
</feature>
<dbReference type="RefSeq" id="WP_022286528.1">
    <property type="nucleotide sequence ID" value="NZ_JAOQJZ010000003.1"/>
</dbReference>
<dbReference type="InterPro" id="IPR036291">
    <property type="entry name" value="NAD(P)-bd_dom_sf"/>
</dbReference>
<evidence type="ECO:0000256" key="3">
    <source>
        <dbReference type="ARBA" id="ARBA00007637"/>
    </source>
</evidence>
<dbReference type="InterPro" id="IPR005886">
    <property type="entry name" value="UDP_G4E"/>
</dbReference>
<dbReference type="NCBIfam" id="NF007956">
    <property type="entry name" value="PRK10675.1"/>
    <property type="match status" value="1"/>
</dbReference>
<evidence type="ECO:0000256" key="4">
    <source>
        <dbReference type="ARBA" id="ARBA00013189"/>
    </source>
</evidence>
<dbReference type="EMBL" id="JAOQJZ010000003">
    <property type="protein sequence ID" value="MCU6705066.1"/>
    <property type="molecule type" value="Genomic_DNA"/>
</dbReference>
<dbReference type="GO" id="GO:0003978">
    <property type="term" value="F:UDP-glucose 4-epimerase activity"/>
    <property type="evidence" value="ECO:0007669"/>
    <property type="project" value="UniProtKB-UniRule"/>
</dbReference>
<comment type="pathway">
    <text evidence="8">Carbohydrate metabolism; galactose metabolism.</text>
</comment>
<comment type="caution">
    <text evidence="10">The sequence shown here is derived from an EMBL/GenBank/DDBJ whole genome shotgun (WGS) entry which is preliminary data.</text>
</comment>
<evidence type="ECO:0000256" key="8">
    <source>
        <dbReference type="RuleBase" id="RU366046"/>
    </source>
</evidence>
<evidence type="ECO:0000313" key="10">
    <source>
        <dbReference type="EMBL" id="MCU6705066.1"/>
    </source>
</evidence>
<dbReference type="Gene3D" id="3.40.50.720">
    <property type="entry name" value="NAD(P)-binding Rossmann-like Domain"/>
    <property type="match status" value="1"/>
</dbReference>
<comment type="subunit">
    <text evidence="8">Homodimer.</text>
</comment>
<evidence type="ECO:0000256" key="6">
    <source>
        <dbReference type="ARBA" id="ARBA00023027"/>
    </source>
</evidence>
<dbReference type="SUPFAM" id="SSF51735">
    <property type="entry name" value="NAD(P)-binding Rossmann-fold domains"/>
    <property type="match status" value="1"/>
</dbReference>
<reference evidence="10 11" key="1">
    <citation type="journal article" date="2021" name="ISME Commun">
        <title>Automated analysis of genomic sequences facilitates high-throughput and comprehensive description of bacteria.</title>
        <authorList>
            <person name="Hitch T.C.A."/>
        </authorList>
    </citation>
    <scope>NUCLEOTIDE SEQUENCE [LARGE SCALE GENOMIC DNA]</scope>
    <source>
        <strain evidence="10 11">Sanger_31</strain>
    </source>
</reference>
<accession>A0AAE3IHB7</accession>
<evidence type="ECO:0000256" key="5">
    <source>
        <dbReference type="ARBA" id="ARBA00018569"/>
    </source>
</evidence>
<dbReference type="EC" id="5.1.3.2" evidence="4 8"/>
<dbReference type="CDD" id="cd05247">
    <property type="entry name" value="UDP_G4E_1_SDR_e"/>
    <property type="match status" value="1"/>
</dbReference>
<dbReference type="Gene3D" id="3.90.25.10">
    <property type="entry name" value="UDP-galactose 4-epimerase, domain 1"/>
    <property type="match status" value="1"/>
</dbReference>
<dbReference type="Pfam" id="PF16363">
    <property type="entry name" value="GDP_Man_Dehyd"/>
    <property type="match status" value="1"/>
</dbReference>
<keyword evidence="11" id="KW-1185">Reference proteome</keyword>
<dbReference type="PANTHER" id="PTHR43725:SF47">
    <property type="entry name" value="UDP-GLUCOSE 4-EPIMERASE"/>
    <property type="match status" value="1"/>
</dbReference>
<keyword evidence="6 8" id="KW-0520">NAD</keyword>
<gene>
    <name evidence="10" type="primary">galE</name>
    <name evidence="10" type="ORF">OCV57_03875</name>
</gene>
<keyword evidence="8" id="KW-0119">Carbohydrate metabolism</keyword>
<evidence type="ECO:0000259" key="9">
    <source>
        <dbReference type="Pfam" id="PF16363"/>
    </source>
</evidence>
<dbReference type="InterPro" id="IPR016040">
    <property type="entry name" value="NAD(P)-bd_dom"/>
</dbReference>
<name>A0AAE3IHB7_9FIRM</name>
<comment type="catalytic activity">
    <reaction evidence="1 8">
        <text>UDP-alpha-D-glucose = UDP-alpha-D-galactose</text>
        <dbReference type="Rhea" id="RHEA:22168"/>
        <dbReference type="ChEBI" id="CHEBI:58885"/>
        <dbReference type="ChEBI" id="CHEBI:66914"/>
        <dbReference type="EC" id="5.1.3.2"/>
    </reaction>
</comment>
<organism evidence="10 11">
    <name type="scientific">Hominimerdicola aceti</name>
    <dbReference type="NCBI Taxonomy" id="2981726"/>
    <lineage>
        <taxon>Bacteria</taxon>
        <taxon>Bacillati</taxon>
        <taxon>Bacillota</taxon>
        <taxon>Clostridia</taxon>
        <taxon>Eubacteriales</taxon>
        <taxon>Oscillospiraceae</taxon>
        <taxon>Hominimerdicola</taxon>
    </lineage>
</organism>
<evidence type="ECO:0000313" key="11">
    <source>
        <dbReference type="Proteomes" id="UP001208131"/>
    </source>
</evidence>
<evidence type="ECO:0000256" key="1">
    <source>
        <dbReference type="ARBA" id="ARBA00000083"/>
    </source>
</evidence>
<protein>
    <recommendedName>
        <fullName evidence="5 8">UDP-glucose 4-epimerase</fullName>
        <ecNumber evidence="4 8">5.1.3.2</ecNumber>
    </recommendedName>
</protein>